<protein>
    <submittedName>
        <fullName evidence="2">Uncharacterized protein</fullName>
    </submittedName>
</protein>
<name>A0A3B0SIX3_9ZZZZ</name>
<dbReference type="EMBL" id="UOEK01000324">
    <property type="protein sequence ID" value="VAW05745.1"/>
    <property type="molecule type" value="Genomic_DNA"/>
</dbReference>
<evidence type="ECO:0000313" key="2">
    <source>
        <dbReference type="EMBL" id="VAW05745.1"/>
    </source>
</evidence>
<feature type="transmembrane region" description="Helical" evidence="1">
    <location>
        <begin position="162"/>
        <end position="182"/>
    </location>
</feature>
<dbReference type="AlphaFoldDB" id="A0A3B0SIX3"/>
<keyword evidence="1" id="KW-1133">Transmembrane helix</keyword>
<keyword evidence="1" id="KW-0812">Transmembrane</keyword>
<sequence>MLAALITALLLVTDGPWWLGVVLGVGMMSPTLGLLLVGGGVAASLFRRTRRPSATVLTGCVDIIAAELRSGQSLRQAVATGARHSGVPGWEQVEARSLAGLPMADVGAGLRVPGADGIRLRAVLAIADTTGGQASVVFDALADTMRRRESLDRERRMATAQARFSAGVIAGGPLIALLWLLMTGALGRLLTGGGIGAVIVVVGTMLELAGVSLVVWMIAREEGR</sequence>
<feature type="transmembrane region" description="Helical" evidence="1">
    <location>
        <begin position="24"/>
        <end position="46"/>
    </location>
</feature>
<keyword evidence="1" id="KW-0472">Membrane</keyword>
<gene>
    <name evidence="2" type="ORF">MNBD_ACTINO02-2347</name>
</gene>
<accession>A0A3B0SIX3</accession>
<evidence type="ECO:0000256" key="1">
    <source>
        <dbReference type="SAM" id="Phobius"/>
    </source>
</evidence>
<feature type="transmembrane region" description="Helical" evidence="1">
    <location>
        <begin position="194"/>
        <end position="219"/>
    </location>
</feature>
<dbReference type="GO" id="GO:0005886">
    <property type="term" value="C:plasma membrane"/>
    <property type="evidence" value="ECO:0007669"/>
    <property type="project" value="UniProtKB-SubCell"/>
</dbReference>
<proteinExistence type="predicted"/>
<reference evidence="2" key="1">
    <citation type="submission" date="2018-06" db="EMBL/GenBank/DDBJ databases">
        <authorList>
            <person name="Zhirakovskaya E."/>
        </authorList>
    </citation>
    <scope>NUCLEOTIDE SEQUENCE</scope>
</reference>
<organism evidence="2">
    <name type="scientific">hydrothermal vent metagenome</name>
    <dbReference type="NCBI Taxonomy" id="652676"/>
    <lineage>
        <taxon>unclassified sequences</taxon>
        <taxon>metagenomes</taxon>
        <taxon>ecological metagenomes</taxon>
    </lineage>
</organism>